<evidence type="ECO:0000313" key="16">
    <source>
        <dbReference type="Proteomes" id="UP000054359"/>
    </source>
</evidence>
<evidence type="ECO:0000256" key="12">
    <source>
        <dbReference type="ARBA" id="ARBA00032577"/>
    </source>
</evidence>
<evidence type="ECO:0000256" key="10">
    <source>
        <dbReference type="ARBA" id="ARBA00022917"/>
    </source>
</evidence>
<keyword evidence="4 15" id="KW-0436">Ligase</keyword>
<dbReference type="InterPro" id="IPR050058">
    <property type="entry name" value="Ala-tRNA_ligase"/>
</dbReference>
<keyword evidence="8" id="KW-0067">ATP-binding</keyword>
<feature type="domain" description="Alanyl-transfer RNA synthetases family profile" evidence="14">
    <location>
        <begin position="5"/>
        <end position="225"/>
    </location>
</feature>
<evidence type="ECO:0000256" key="3">
    <source>
        <dbReference type="ARBA" id="ARBA00022555"/>
    </source>
</evidence>
<dbReference type="PRINTS" id="PR00980">
    <property type="entry name" value="TRNASYNTHALA"/>
</dbReference>
<dbReference type="PROSITE" id="PS50860">
    <property type="entry name" value="AA_TRNA_LIGASE_II_ALA"/>
    <property type="match status" value="1"/>
</dbReference>
<proteinExistence type="inferred from homology"/>
<comment type="similarity">
    <text evidence="1">Belongs to the class-II aminoacyl-tRNA synthetase family.</text>
</comment>
<dbReference type="GO" id="GO:0000049">
    <property type="term" value="F:tRNA binding"/>
    <property type="evidence" value="ECO:0007669"/>
    <property type="project" value="UniProtKB-KW"/>
</dbReference>
<evidence type="ECO:0000256" key="4">
    <source>
        <dbReference type="ARBA" id="ARBA00022598"/>
    </source>
</evidence>
<organism evidence="15 16">
    <name type="scientific">Stegodyphus mimosarum</name>
    <name type="common">African social velvet spider</name>
    <dbReference type="NCBI Taxonomy" id="407821"/>
    <lineage>
        <taxon>Eukaryota</taxon>
        <taxon>Metazoa</taxon>
        <taxon>Ecdysozoa</taxon>
        <taxon>Arthropoda</taxon>
        <taxon>Chelicerata</taxon>
        <taxon>Arachnida</taxon>
        <taxon>Araneae</taxon>
        <taxon>Araneomorphae</taxon>
        <taxon>Entelegynae</taxon>
        <taxon>Eresoidea</taxon>
        <taxon>Eresidae</taxon>
        <taxon>Stegodyphus</taxon>
    </lineage>
</organism>
<dbReference type="EC" id="6.1.1.7" evidence="2"/>
<dbReference type="CDD" id="cd00673">
    <property type="entry name" value="AlaRS_core"/>
    <property type="match status" value="1"/>
</dbReference>
<sequence>MNANLTSKEIRQQFLDFFTEKYDHLYVHSSPVVPHDDPTLLFANAGMNQFKPIFLGTVDPSSDAAKYKRTVNTQKCIRAGGKHNDLDDVGKDVYHHTFFEMLGNWSFGDFFKREICHWSWELLTKVFKLPSERLYVTYFGGNSALGLDPDDECKEIWKEVGLPEERILPFGMKDNFWEMGETGPCGPCSEIHYDRIGGRDAKDLVNADIPDVLEIWNLVFIQFNR</sequence>
<feature type="non-terminal residue" evidence="15">
    <location>
        <position position="225"/>
    </location>
</feature>
<evidence type="ECO:0000256" key="7">
    <source>
        <dbReference type="ARBA" id="ARBA00022833"/>
    </source>
</evidence>
<dbReference type="InterPro" id="IPR018165">
    <property type="entry name" value="Ala-tRNA-synth_IIc_core"/>
</dbReference>
<evidence type="ECO:0000256" key="13">
    <source>
        <dbReference type="ARBA" id="ARBA00048300"/>
    </source>
</evidence>
<accession>A0A087UEM5</accession>
<dbReference type="FunFam" id="3.30.930.10:FF:000011">
    <property type="entry name" value="Alanine--tRNA ligase, cytoplasmic"/>
    <property type="match status" value="1"/>
</dbReference>
<dbReference type="STRING" id="407821.A0A087UEM5"/>
<dbReference type="GO" id="GO:0005524">
    <property type="term" value="F:ATP binding"/>
    <property type="evidence" value="ECO:0007669"/>
    <property type="project" value="UniProtKB-KW"/>
</dbReference>
<dbReference type="InterPro" id="IPR018164">
    <property type="entry name" value="Ala-tRNA-synth_IIc_N"/>
</dbReference>
<dbReference type="PANTHER" id="PTHR11777:SF9">
    <property type="entry name" value="ALANINE--TRNA LIGASE, CYTOPLASMIC"/>
    <property type="match status" value="1"/>
</dbReference>
<evidence type="ECO:0000256" key="11">
    <source>
        <dbReference type="ARBA" id="ARBA00023146"/>
    </source>
</evidence>
<dbReference type="Proteomes" id="UP000054359">
    <property type="component" value="Unassembled WGS sequence"/>
</dbReference>
<dbReference type="GO" id="GO:0004813">
    <property type="term" value="F:alanine-tRNA ligase activity"/>
    <property type="evidence" value="ECO:0007669"/>
    <property type="project" value="UniProtKB-EC"/>
</dbReference>
<dbReference type="EMBL" id="KK119486">
    <property type="protein sequence ID" value="KFM75814.1"/>
    <property type="molecule type" value="Genomic_DNA"/>
</dbReference>
<keyword evidence="6" id="KW-0547">Nucleotide-binding</keyword>
<keyword evidence="5" id="KW-0479">Metal-binding</keyword>
<reference evidence="15 16" key="1">
    <citation type="submission" date="2013-11" db="EMBL/GenBank/DDBJ databases">
        <title>Genome sequencing of Stegodyphus mimosarum.</title>
        <authorList>
            <person name="Bechsgaard J."/>
        </authorList>
    </citation>
    <scope>NUCLEOTIDE SEQUENCE [LARGE SCALE GENOMIC DNA]</scope>
</reference>
<evidence type="ECO:0000259" key="14">
    <source>
        <dbReference type="PROSITE" id="PS50860"/>
    </source>
</evidence>
<keyword evidence="10" id="KW-0648">Protein biosynthesis</keyword>
<dbReference type="GO" id="GO:0006419">
    <property type="term" value="P:alanyl-tRNA aminoacylation"/>
    <property type="evidence" value="ECO:0007669"/>
    <property type="project" value="InterPro"/>
</dbReference>
<dbReference type="GO" id="GO:0002161">
    <property type="term" value="F:aminoacyl-tRNA deacylase activity"/>
    <property type="evidence" value="ECO:0007669"/>
    <property type="project" value="TreeGrafter"/>
</dbReference>
<evidence type="ECO:0000256" key="2">
    <source>
        <dbReference type="ARBA" id="ARBA00013168"/>
    </source>
</evidence>
<evidence type="ECO:0000256" key="9">
    <source>
        <dbReference type="ARBA" id="ARBA00022884"/>
    </source>
</evidence>
<keyword evidence="16" id="KW-1185">Reference proteome</keyword>
<evidence type="ECO:0000256" key="5">
    <source>
        <dbReference type="ARBA" id="ARBA00022723"/>
    </source>
</evidence>
<keyword evidence="11" id="KW-0030">Aminoacyl-tRNA synthetase</keyword>
<keyword evidence="9" id="KW-0694">RNA-binding</keyword>
<evidence type="ECO:0000256" key="1">
    <source>
        <dbReference type="ARBA" id="ARBA00008226"/>
    </source>
</evidence>
<keyword evidence="3" id="KW-0820">tRNA-binding</keyword>
<dbReference type="GO" id="GO:0005739">
    <property type="term" value="C:mitochondrion"/>
    <property type="evidence" value="ECO:0007669"/>
    <property type="project" value="TreeGrafter"/>
</dbReference>
<dbReference type="OrthoDB" id="6414510at2759"/>
<dbReference type="InterPro" id="IPR002318">
    <property type="entry name" value="Ala-tRNA-lgiase_IIc"/>
</dbReference>
<evidence type="ECO:0000313" key="15">
    <source>
        <dbReference type="EMBL" id="KFM75814.1"/>
    </source>
</evidence>
<keyword evidence="7" id="KW-0862">Zinc</keyword>
<dbReference type="Pfam" id="PF01411">
    <property type="entry name" value="tRNA-synt_2c"/>
    <property type="match status" value="1"/>
</dbReference>
<dbReference type="PANTHER" id="PTHR11777">
    <property type="entry name" value="ALANYL-TRNA SYNTHETASE"/>
    <property type="match status" value="1"/>
</dbReference>
<comment type="catalytic activity">
    <reaction evidence="13">
        <text>tRNA(Ala) + L-alanine + ATP = L-alanyl-tRNA(Ala) + AMP + diphosphate</text>
        <dbReference type="Rhea" id="RHEA:12540"/>
        <dbReference type="Rhea" id="RHEA-COMP:9657"/>
        <dbReference type="Rhea" id="RHEA-COMP:9923"/>
        <dbReference type="ChEBI" id="CHEBI:30616"/>
        <dbReference type="ChEBI" id="CHEBI:33019"/>
        <dbReference type="ChEBI" id="CHEBI:57972"/>
        <dbReference type="ChEBI" id="CHEBI:78442"/>
        <dbReference type="ChEBI" id="CHEBI:78497"/>
        <dbReference type="ChEBI" id="CHEBI:456215"/>
        <dbReference type="EC" id="6.1.1.7"/>
    </reaction>
</comment>
<dbReference type="SUPFAM" id="SSF55681">
    <property type="entry name" value="Class II aaRS and biotin synthetases"/>
    <property type="match status" value="1"/>
</dbReference>
<gene>
    <name evidence="15" type="ORF">X975_07873</name>
</gene>
<dbReference type="OMA" id="TETRDIW"/>
<dbReference type="Gene3D" id="3.30.930.10">
    <property type="entry name" value="Bira Bifunctional Protein, Domain 2"/>
    <property type="match status" value="1"/>
</dbReference>
<dbReference type="InterPro" id="IPR045864">
    <property type="entry name" value="aa-tRNA-synth_II/BPL/LPL"/>
</dbReference>
<protein>
    <recommendedName>
        <fullName evidence="2">alanine--tRNA ligase</fullName>
        <ecNumber evidence="2">6.1.1.7</ecNumber>
    </recommendedName>
    <alternativeName>
        <fullName evidence="12">Alanyl-tRNA synthetase</fullName>
    </alternativeName>
</protein>
<evidence type="ECO:0000256" key="6">
    <source>
        <dbReference type="ARBA" id="ARBA00022741"/>
    </source>
</evidence>
<name>A0A087UEM5_STEMI</name>
<dbReference type="GO" id="GO:0046872">
    <property type="term" value="F:metal ion binding"/>
    <property type="evidence" value="ECO:0007669"/>
    <property type="project" value="UniProtKB-KW"/>
</dbReference>
<dbReference type="AlphaFoldDB" id="A0A087UEM5"/>
<evidence type="ECO:0000256" key="8">
    <source>
        <dbReference type="ARBA" id="ARBA00022840"/>
    </source>
</evidence>